<dbReference type="PROSITE" id="PS50968">
    <property type="entry name" value="BIOTINYL_LIPOYL"/>
    <property type="match status" value="1"/>
</dbReference>
<evidence type="ECO:0000256" key="1">
    <source>
        <dbReference type="ARBA" id="ARBA00005060"/>
    </source>
</evidence>
<dbReference type="InterPro" id="IPR000089">
    <property type="entry name" value="Biotin_lipoyl"/>
</dbReference>
<comment type="caution">
    <text evidence="12">The sequence shown here is derived from an EMBL/GenBank/DDBJ whole genome shotgun (WGS) entry which is preliminary data.</text>
</comment>
<accession>A0ABQ6M3K0</accession>
<name>A0ABQ6M3K0_9STRA</name>
<evidence type="ECO:0000259" key="9">
    <source>
        <dbReference type="PROSITE" id="PS50968"/>
    </source>
</evidence>
<comment type="pathway">
    <text evidence="1">Metabolic intermediate metabolism; propanoyl-CoA degradation; succinyl-CoA from propanoyl-CoA: step 1/3.</text>
</comment>
<evidence type="ECO:0000256" key="2">
    <source>
        <dbReference type="ARBA" id="ARBA00013050"/>
    </source>
</evidence>
<comment type="subunit">
    <text evidence="3">The holoenzyme is a dodecamer composed of 6 PCCA/alpha subunits and 6 PCCB/beta subunits.</text>
</comment>
<dbReference type="EMBL" id="BRYB01003659">
    <property type="protein sequence ID" value="GMI18946.1"/>
    <property type="molecule type" value="Genomic_DNA"/>
</dbReference>
<evidence type="ECO:0000313" key="13">
    <source>
        <dbReference type="Proteomes" id="UP001165060"/>
    </source>
</evidence>
<keyword evidence="13" id="KW-1185">Reference proteome</keyword>
<dbReference type="InterPro" id="IPR051047">
    <property type="entry name" value="AccD/PCCB"/>
</dbReference>
<dbReference type="Pfam" id="PF00364">
    <property type="entry name" value="Biotin_lipoyl"/>
    <property type="match status" value="1"/>
</dbReference>
<dbReference type="Proteomes" id="UP001165060">
    <property type="component" value="Unassembled WGS sequence"/>
</dbReference>
<evidence type="ECO:0000256" key="3">
    <source>
        <dbReference type="ARBA" id="ARBA00038567"/>
    </source>
</evidence>
<feature type="domain" description="Lipoyl-binding" evidence="9">
    <location>
        <begin position="13"/>
        <end position="88"/>
    </location>
</feature>
<reference evidence="12 13" key="1">
    <citation type="journal article" date="2023" name="Commun. Biol.">
        <title>Genome analysis of Parmales, the sister group of diatoms, reveals the evolutionary specialization of diatoms from phago-mixotrophs to photoautotrophs.</title>
        <authorList>
            <person name="Ban H."/>
            <person name="Sato S."/>
            <person name="Yoshikawa S."/>
            <person name="Yamada K."/>
            <person name="Nakamura Y."/>
            <person name="Ichinomiya M."/>
            <person name="Sato N."/>
            <person name="Blanc-Mathieu R."/>
            <person name="Endo H."/>
            <person name="Kuwata A."/>
            <person name="Ogata H."/>
        </authorList>
    </citation>
    <scope>NUCLEOTIDE SEQUENCE [LARGE SCALE GENOMIC DNA]</scope>
</reference>
<proteinExistence type="predicted"/>
<dbReference type="InterPro" id="IPR011763">
    <property type="entry name" value="COA_CT_C"/>
</dbReference>
<evidence type="ECO:0000256" key="8">
    <source>
        <dbReference type="SAM" id="MobiDB-lite"/>
    </source>
</evidence>
<dbReference type="CDD" id="cd06850">
    <property type="entry name" value="biotinyl_domain"/>
    <property type="match status" value="1"/>
</dbReference>
<dbReference type="Pfam" id="PF01039">
    <property type="entry name" value="Carboxyl_trans"/>
    <property type="match status" value="1"/>
</dbReference>
<dbReference type="SUPFAM" id="SSF52096">
    <property type="entry name" value="ClpP/crotonase"/>
    <property type="match status" value="2"/>
</dbReference>
<evidence type="ECO:0000256" key="5">
    <source>
        <dbReference type="ARBA" id="ARBA00042797"/>
    </source>
</evidence>
<feature type="domain" description="CoA carboxyltransferase C-terminal" evidence="11">
    <location>
        <begin position="381"/>
        <end position="622"/>
    </location>
</feature>
<evidence type="ECO:0000313" key="12">
    <source>
        <dbReference type="EMBL" id="GMI18946.1"/>
    </source>
</evidence>
<feature type="region of interest" description="Disordered" evidence="8">
    <location>
        <begin position="100"/>
        <end position="123"/>
    </location>
</feature>
<feature type="compositionally biased region" description="Low complexity" evidence="8">
    <location>
        <begin position="105"/>
        <end position="123"/>
    </location>
</feature>
<dbReference type="InterPro" id="IPR034733">
    <property type="entry name" value="AcCoA_carboxyl_beta"/>
</dbReference>
<feature type="domain" description="CoA carboxyltransferase N-terminal" evidence="10">
    <location>
        <begin position="123"/>
        <end position="385"/>
    </location>
</feature>
<dbReference type="PANTHER" id="PTHR43842:SF2">
    <property type="entry name" value="PROPIONYL-COA CARBOXYLASE BETA CHAIN, MITOCHONDRIAL"/>
    <property type="match status" value="1"/>
</dbReference>
<organism evidence="12 13">
    <name type="scientific">Tetraparma gracilis</name>
    <dbReference type="NCBI Taxonomy" id="2962635"/>
    <lineage>
        <taxon>Eukaryota</taxon>
        <taxon>Sar</taxon>
        <taxon>Stramenopiles</taxon>
        <taxon>Ochrophyta</taxon>
        <taxon>Bolidophyceae</taxon>
        <taxon>Parmales</taxon>
        <taxon>Triparmaceae</taxon>
        <taxon>Tetraparma</taxon>
    </lineage>
</organism>
<evidence type="ECO:0000259" key="10">
    <source>
        <dbReference type="PROSITE" id="PS50980"/>
    </source>
</evidence>
<dbReference type="PANTHER" id="PTHR43842">
    <property type="entry name" value="PROPIONYL-COA CARBOXYLASE BETA CHAIN"/>
    <property type="match status" value="1"/>
</dbReference>
<sequence length="637" mass="66811">MQRLLTRQAPRWVGRGLSTVSLRSPVTGTIVKLPSPGDYLKAGEEAAIMESMKMEIAVEAPLTGVVLASPRHAAGDVVEEGEVLFKIREEAEPEVPIADHASLCSTPSSPSSPSSPSTASSALRSDLSALHARLDLLQDSARPKAVERRRSRGQLTARESIARLCDPGTFSEYGGLAIAAQRRTRKVEDLVQTTQADGVVTGVGKIEGSTAVIVAVDATVMAGTQGFFHHSKIDRAVEVATKQNLPVVVLPEGGGGRPNDSDMEGLMAAGLHLNTWTAYSRLAGIVPRVAVVSGYCFAGSAAIAGTSDVVIATSKASIGMGGPAMIEGGGLGVVTPDEVGPAHELYAAGAVDLVVDDDEAAMEAAKRYLSYFLRPHTGEREGGNDQELLRDVIPENRKRAYDVRELIDVLFDRESVMELRRPFGGAVTTSLARLNGRAVGVIANDPKRNGGAVDADAAEKSAKFMRLCDAFGLPLITLVDTPGFMVGPAAEKTALMRKASRLFLAGASLTVPIVSVITRKAVGLGAMAMCGGSTKVPVECLAWPSAEIGAMGTEGAVTLGFKKELAEAEEKGGKEGRQTLFDKLCTVAHKRSAATNAASLLEVDDVIDPKDTRKRLVLCLEGVPISDGGGKGGLDSW</sequence>
<dbReference type="Gene3D" id="2.40.50.100">
    <property type="match status" value="1"/>
</dbReference>
<dbReference type="EC" id="6.4.1.3" evidence="2"/>
<dbReference type="Gene3D" id="3.90.226.10">
    <property type="entry name" value="2-enoyl-CoA Hydratase, Chain A, domain 1"/>
    <property type="match status" value="2"/>
</dbReference>
<dbReference type="SUPFAM" id="SSF51230">
    <property type="entry name" value="Single hybrid motif"/>
    <property type="match status" value="1"/>
</dbReference>
<gene>
    <name evidence="12" type="ORF">TeGR_g9727</name>
</gene>
<comment type="catalytic activity">
    <reaction evidence="6">
        <text>butanoyl-CoA + hydrogencarbonate + ATP = (2S)-ethylmalonyl-CoA + ADP + phosphate + H(+)</text>
        <dbReference type="Rhea" id="RHEA:59520"/>
        <dbReference type="ChEBI" id="CHEBI:15378"/>
        <dbReference type="ChEBI" id="CHEBI:17544"/>
        <dbReference type="ChEBI" id="CHEBI:30616"/>
        <dbReference type="ChEBI" id="CHEBI:43474"/>
        <dbReference type="ChEBI" id="CHEBI:57371"/>
        <dbReference type="ChEBI" id="CHEBI:60909"/>
        <dbReference type="ChEBI" id="CHEBI:456216"/>
    </reaction>
    <physiologicalReaction direction="left-to-right" evidence="6">
        <dbReference type="Rhea" id="RHEA:59521"/>
    </physiologicalReaction>
</comment>
<dbReference type="InterPro" id="IPR011053">
    <property type="entry name" value="Single_hybrid_motif"/>
</dbReference>
<evidence type="ECO:0000256" key="4">
    <source>
        <dbReference type="ARBA" id="ARBA00041138"/>
    </source>
</evidence>
<protein>
    <recommendedName>
        <fullName evidence="4">Propionyl-CoA carboxylase beta chain, mitochondrial</fullName>
        <ecNumber evidence="2">6.4.1.3</ecNumber>
    </recommendedName>
    <alternativeName>
        <fullName evidence="5">Propanoyl-CoA:carbon dioxide ligase subunit beta</fullName>
    </alternativeName>
</protein>
<evidence type="ECO:0000256" key="7">
    <source>
        <dbReference type="ARBA" id="ARBA00049495"/>
    </source>
</evidence>
<dbReference type="InterPro" id="IPR029045">
    <property type="entry name" value="ClpP/crotonase-like_dom_sf"/>
</dbReference>
<dbReference type="InterPro" id="IPR011762">
    <property type="entry name" value="COA_CT_N"/>
</dbReference>
<evidence type="ECO:0000256" key="6">
    <source>
        <dbReference type="ARBA" id="ARBA00048208"/>
    </source>
</evidence>
<dbReference type="PROSITE" id="PS50989">
    <property type="entry name" value="COA_CT_CTER"/>
    <property type="match status" value="1"/>
</dbReference>
<evidence type="ECO:0000259" key="11">
    <source>
        <dbReference type="PROSITE" id="PS50989"/>
    </source>
</evidence>
<dbReference type="PROSITE" id="PS50980">
    <property type="entry name" value="COA_CT_NTER"/>
    <property type="match status" value="1"/>
</dbReference>
<comment type="catalytic activity">
    <reaction evidence="7">
        <text>propanoyl-CoA + hydrogencarbonate + ATP = (S)-methylmalonyl-CoA + ADP + phosphate + H(+)</text>
        <dbReference type="Rhea" id="RHEA:23720"/>
        <dbReference type="ChEBI" id="CHEBI:15378"/>
        <dbReference type="ChEBI" id="CHEBI:17544"/>
        <dbReference type="ChEBI" id="CHEBI:30616"/>
        <dbReference type="ChEBI" id="CHEBI:43474"/>
        <dbReference type="ChEBI" id="CHEBI:57327"/>
        <dbReference type="ChEBI" id="CHEBI:57392"/>
        <dbReference type="ChEBI" id="CHEBI:456216"/>
        <dbReference type="EC" id="6.4.1.3"/>
    </reaction>
    <physiologicalReaction direction="left-to-right" evidence="7">
        <dbReference type="Rhea" id="RHEA:23721"/>
    </physiologicalReaction>
</comment>